<feature type="transmembrane region" description="Helical" evidence="6">
    <location>
        <begin position="344"/>
        <end position="367"/>
    </location>
</feature>
<evidence type="ECO:0000256" key="2">
    <source>
        <dbReference type="ARBA" id="ARBA00022475"/>
    </source>
</evidence>
<dbReference type="GO" id="GO:0005886">
    <property type="term" value="C:plasma membrane"/>
    <property type="evidence" value="ECO:0007669"/>
    <property type="project" value="UniProtKB-SubCell"/>
</dbReference>
<comment type="caution">
    <text evidence="7">The sequence shown here is derived from an EMBL/GenBank/DDBJ whole genome shotgun (WGS) entry which is preliminary data.</text>
</comment>
<feature type="transmembrane region" description="Helical" evidence="6">
    <location>
        <begin position="448"/>
        <end position="471"/>
    </location>
</feature>
<evidence type="ECO:0000256" key="5">
    <source>
        <dbReference type="ARBA" id="ARBA00023136"/>
    </source>
</evidence>
<feature type="transmembrane region" description="Helical" evidence="6">
    <location>
        <begin position="379"/>
        <end position="399"/>
    </location>
</feature>
<reference evidence="7 8" key="1">
    <citation type="journal article" date="2016" name="Nat. Commun.">
        <title>Thousands of microbial genomes shed light on interconnected biogeochemical processes in an aquifer system.</title>
        <authorList>
            <person name="Anantharaman K."/>
            <person name="Brown C.T."/>
            <person name="Hug L.A."/>
            <person name="Sharon I."/>
            <person name="Castelle C.J."/>
            <person name="Probst A.J."/>
            <person name="Thomas B.C."/>
            <person name="Singh A."/>
            <person name="Wilkins M.J."/>
            <person name="Karaoz U."/>
            <person name="Brodie E.L."/>
            <person name="Williams K.H."/>
            <person name="Hubbard S.S."/>
            <person name="Banfield J.F."/>
        </authorList>
    </citation>
    <scope>NUCLEOTIDE SEQUENCE [LARGE SCALE GENOMIC DNA]</scope>
</reference>
<keyword evidence="5 6" id="KW-0472">Membrane</keyword>
<dbReference type="InterPro" id="IPR029044">
    <property type="entry name" value="Nucleotide-diphossugar_trans"/>
</dbReference>
<organism evidence="7 8">
    <name type="scientific">Candidatus Roizmanbacteria bacterium RIFOXYD1_FULL_38_12</name>
    <dbReference type="NCBI Taxonomy" id="1802093"/>
    <lineage>
        <taxon>Bacteria</taxon>
        <taxon>Candidatus Roizmaniibacteriota</taxon>
    </lineage>
</organism>
<evidence type="ECO:0000256" key="1">
    <source>
        <dbReference type="ARBA" id="ARBA00004651"/>
    </source>
</evidence>
<feature type="transmembrane region" description="Helical" evidence="6">
    <location>
        <begin position="405"/>
        <end position="424"/>
    </location>
</feature>
<feature type="transmembrane region" description="Helical" evidence="6">
    <location>
        <begin position="558"/>
        <end position="582"/>
    </location>
</feature>
<dbReference type="InterPro" id="IPR002797">
    <property type="entry name" value="Polysacc_synth"/>
</dbReference>
<evidence type="ECO:0000313" key="7">
    <source>
        <dbReference type="EMBL" id="OGK73556.1"/>
    </source>
</evidence>
<feature type="transmembrane region" description="Helical" evidence="6">
    <location>
        <begin position="614"/>
        <end position="640"/>
    </location>
</feature>
<accession>A0A1F7L0G3</accession>
<dbReference type="Proteomes" id="UP000177050">
    <property type="component" value="Unassembled WGS sequence"/>
</dbReference>
<dbReference type="InterPro" id="IPR050833">
    <property type="entry name" value="Poly_Biosynth_Transport"/>
</dbReference>
<sequence>MKVAFIVVLFHTEHREVERLKREIKNMKFKDYHIYFVDNTRKGRGYASGVNEGIHKAIKDNSDLFILCNPDISLKSLSEKDVMTGEKHFDIWGLAMKQENVLYYGGEIDKWRKSGGLIRKKPNSIFLPVDFVSGSFMCVNRKTVEKIGMFDESYFMYYEDVDYCERARRAKLRVGIDTKHSYLHFESSKTNKGKTYLLAKNRLKFLFMYGDFFQKIREFIRIPKTLIEERSLIFYLLFHSPFLANFFSLNISGLISKFLNLVLFIFLVRFLPIREYGIYTLVWAHVNILSPLVDFGTTSYGMVYLPREKKEKVFSLFSMRLILSLIIFALTIVLAYVFHYQISIIIYILLTSFVIFYNTTSGMYLIMSSIEEKLVHNSLISVLTNILMMGCLVMIVMLFKKIQYVFFAISVFYILYTFFYSLLLRKMVGKFVLKIDIKSWIDIIKKSYVFVLVSFFAGIYFKIDVFILNYLKGAAAVGVYSSGYKFFEAMIMLASSYNTLSAPIFSKTAYANKRLLFAKVVKHTLFLGTIGGGVVCATLIFGSIILPHILKGNYEQAIPVVKIVIWALPFILFNSVLLNLLYASDLTSIVVALFLVMSIVNITLNFLFVPQFSFFASSYITVFSEIVNLLVLIVIVFVIYRKKIFYD</sequence>
<evidence type="ECO:0000256" key="3">
    <source>
        <dbReference type="ARBA" id="ARBA00022692"/>
    </source>
</evidence>
<evidence type="ECO:0000313" key="8">
    <source>
        <dbReference type="Proteomes" id="UP000177050"/>
    </source>
</evidence>
<dbReference type="PANTHER" id="PTHR30250:SF11">
    <property type="entry name" value="O-ANTIGEN TRANSPORTER-RELATED"/>
    <property type="match status" value="1"/>
</dbReference>
<dbReference type="Pfam" id="PF01943">
    <property type="entry name" value="Polysacc_synt"/>
    <property type="match status" value="1"/>
</dbReference>
<gene>
    <name evidence="7" type="ORF">A3K52_02060</name>
</gene>
<dbReference type="AlphaFoldDB" id="A0A1F7L0G3"/>
<name>A0A1F7L0G3_9BACT</name>
<evidence type="ECO:0000256" key="6">
    <source>
        <dbReference type="SAM" id="Phobius"/>
    </source>
</evidence>
<keyword evidence="2" id="KW-1003">Cell membrane</keyword>
<dbReference type="SUPFAM" id="SSF53448">
    <property type="entry name" value="Nucleotide-diphospho-sugar transferases"/>
    <property type="match status" value="1"/>
</dbReference>
<proteinExistence type="predicted"/>
<dbReference type="Gene3D" id="3.90.550.10">
    <property type="entry name" value="Spore Coat Polysaccharide Biosynthesis Protein SpsA, Chain A"/>
    <property type="match status" value="1"/>
</dbReference>
<protein>
    <recommendedName>
        <fullName evidence="9">Polysaccharide biosynthesis protein C-terminal domain-containing protein</fullName>
    </recommendedName>
</protein>
<dbReference type="EMBL" id="MGBR01000001">
    <property type="protein sequence ID" value="OGK73556.1"/>
    <property type="molecule type" value="Genomic_DNA"/>
</dbReference>
<dbReference type="CDD" id="cd13128">
    <property type="entry name" value="MATE_Wzx_like"/>
    <property type="match status" value="1"/>
</dbReference>
<comment type="subcellular location">
    <subcellularLocation>
        <location evidence="1">Cell membrane</location>
        <topology evidence="1">Multi-pass membrane protein</topology>
    </subcellularLocation>
</comment>
<feature type="transmembrane region" description="Helical" evidence="6">
    <location>
        <begin position="317"/>
        <end position="338"/>
    </location>
</feature>
<evidence type="ECO:0008006" key="9">
    <source>
        <dbReference type="Google" id="ProtNLM"/>
    </source>
</evidence>
<feature type="transmembrane region" description="Helical" evidence="6">
    <location>
        <begin position="589"/>
        <end position="608"/>
    </location>
</feature>
<keyword evidence="4 6" id="KW-1133">Transmembrane helix</keyword>
<evidence type="ECO:0000256" key="4">
    <source>
        <dbReference type="ARBA" id="ARBA00022989"/>
    </source>
</evidence>
<dbReference type="PANTHER" id="PTHR30250">
    <property type="entry name" value="PST FAMILY PREDICTED COLANIC ACID TRANSPORTER"/>
    <property type="match status" value="1"/>
</dbReference>
<feature type="transmembrane region" description="Helical" evidence="6">
    <location>
        <begin position="525"/>
        <end position="546"/>
    </location>
</feature>
<keyword evidence="3 6" id="KW-0812">Transmembrane</keyword>
<feature type="transmembrane region" description="Helical" evidence="6">
    <location>
        <begin position="483"/>
        <end position="505"/>
    </location>
</feature>